<dbReference type="GO" id="GO:0004867">
    <property type="term" value="F:serine-type endopeptidase inhibitor activity"/>
    <property type="evidence" value="ECO:0007669"/>
    <property type="project" value="InterPro"/>
</dbReference>
<dbReference type="InterPro" id="IPR000215">
    <property type="entry name" value="Serpin_fam"/>
</dbReference>
<evidence type="ECO:0000259" key="1">
    <source>
        <dbReference type="SMART" id="SM00093"/>
    </source>
</evidence>
<protein>
    <recommendedName>
        <fullName evidence="1">Serpin domain-containing protein</fullName>
    </recommendedName>
</protein>
<feature type="non-terminal residue" evidence="2">
    <location>
        <position position="261"/>
    </location>
</feature>
<dbReference type="EMBL" id="BARV01015645">
    <property type="protein sequence ID" value="GAI32079.1"/>
    <property type="molecule type" value="Genomic_DNA"/>
</dbReference>
<organism evidence="2">
    <name type="scientific">marine sediment metagenome</name>
    <dbReference type="NCBI Taxonomy" id="412755"/>
    <lineage>
        <taxon>unclassified sequences</taxon>
        <taxon>metagenomes</taxon>
        <taxon>ecological metagenomes</taxon>
    </lineage>
</organism>
<dbReference type="SUPFAM" id="SSF56574">
    <property type="entry name" value="Serpins"/>
    <property type="match status" value="1"/>
</dbReference>
<name>X1PMI3_9ZZZZ</name>
<comment type="caution">
    <text evidence="2">The sequence shown here is derived from an EMBL/GenBank/DDBJ whole genome shotgun (WGS) entry which is preliminary data.</text>
</comment>
<accession>X1PMI3</accession>
<dbReference type="Pfam" id="PF00079">
    <property type="entry name" value="Serpin"/>
    <property type="match status" value="1"/>
</dbReference>
<reference evidence="2" key="1">
    <citation type="journal article" date="2014" name="Front. Microbiol.">
        <title>High frequency of phylogenetically diverse reductive dehalogenase-homologous genes in deep subseafloor sedimentary metagenomes.</title>
        <authorList>
            <person name="Kawai M."/>
            <person name="Futagami T."/>
            <person name="Toyoda A."/>
            <person name="Takaki Y."/>
            <person name="Nishi S."/>
            <person name="Hori S."/>
            <person name="Arai W."/>
            <person name="Tsubouchi T."/>
            <person name="Morono Y."/>
            <person name="Uchiyama I."/>
            <person name="Ito T."/>
            <person name="Fujiyama A."/>
            <person name="Inagaki F."/>
            <person name="Takami H."/>
        </authorList>
    </citation>
    <scope>NUCLEOTIDE SEQUENCE</scope>
    <source>
        <strain evidence="2">Expedition CK06-06</strain>
    </source>
</reference>
<dbReference type="SMART" id="SM00093">
    <property type="entry name" value="SERPIN"/>
    <property type="match status" value="1"/>
</dbReference>
<dbReference type="CDD" id="cd19590">
    <property type="entry name" value="serpin_thermopin-like"/>
    <property type="match status" value="1"/>
</dbReference>
<dbReference type="InterPro" id="IPR023796">
    <property type="entry name" value="Serpin_dom"/>
</dbReference>
<evidence type="ECO:0000313" key="2">
    <source>
        <dbReference type="EMBL" id="GAI32079.1"/>
    </source>
</evidence>
<dbReference type="InterPro" id="IPR036186">
    <property type="entry name" value="Serpin_sf"/>
</dbReference>
<proteinExistence type="predicted"/>
<gene>
    <name evidence="2" type="ORF">S06H3_27011</name>
</gene>
<dbReference type="Gene3D" id="3.30.497.10">
    <property type="entry name" value="Antithrombin, subunit I, domain 2"/>
    <property type="match status" value="1"/>
</dbReference>
<dbReference type="InterPro" id="IPR042178">
    <property type="entry name" value="Serpin_sf_1"/>
</dbReference>
<feature type="domain" description="Serpin" evidence="1">
    <location>
        <begin position="41"/>
        <end position="261"/>
    </location>
</feature>
<dbReference type="Gene3D" id="2.30.39.10">
    <property type="entry name" value="Alpha-1-antitrypsin, domain 1"/>
    <property type="match status" value="1"/>
</dbReference>
<dbReference type="GO" id="GO:0005615">
    <property type="term" value="C:extracellular space"/>
    <property type="evidence" value="ECO:0007669"/>
    <property type="project" value="InterPro"/>
</dbReference>
<dbReference type="AlphaFoldDB" id="X1PMI3"/>
<dbReference type="PANTHER" id="PTHR11461">
    <property type="entry name" value="SERINE PROTEASE INHIBITOR, SERPIN"/>
    <property type="match status" value="1"/>
</dbReference>
<dbReference type="PANTHER" id="PTHR11461:SF211">
    <property type="entry name" value="GH10112P-RELATED"/>
    <property type="match status" value="1"/>
</dbReference>
<sequence>MKTKLIFLLLFIIISSNKNLSFCNCFAKDSSIVQNNNRFALELYSEISSKPGNIILSPFSISSALAMTYAGARGNTEKQMSNVMHFTLNQALFHNDFRQLSDNIEQLDNEKGIEINIANSLWAQKNYSFLDKFLKLTKKYYSAGLQFVDFVKETEKSRKLINQWVEKETKQKIKDLLIPGTIDQSTVLVLTNAIYFYGTWANKFDKNNTYKSFFSINDTTKVESSFMKQSDKFNYYENNNLQALELPYSNKSEKYFVIICT</sequence>
<dbReference type="InterPro" id="IPR042185">
    <property type="entry name" value="Serpin_sf_2"/>
</dbReference>